<dbReference type="GO" id="GO:0005886">
    <property type="term" value="C:plasma membrane"/>
    <property type="evidence" value="ECO:0007669"/>
    <property type="project" value="TreeGrafter"/>
</dbReference>
<dbReference type="InterPro" id="IPR002810">
    <property type="entry name" value="NfeD-like_C"/>
</dbReference>
<evidence type="ECO:0000313" key="7">
    <source>
        <dbReference type="EMBL" id="AXE38437.1"/>
    </source>
</evidence>
<dbReference type="OrthoDB" id="9792945at2"/>
<dbReference type="EMBL" id="CP025198">
    <property type="protein sequence ID" value="AXE38437.1"/>
    <property type="molecule type" value="Genomic_DNA"/>
</dbReference>
<evidence type="ECO:0000313" key="8">
    <source>
        <dbReference type="Proteomes" id="UP000251995"/>
    </source>
</evidence>
<evidence type="ECO:0000256" key="3">
    <source>
        <dbReference type="ARBA" id="ARBA00022989"/>
    </source>
</evidence>
<dbReference type="PANTHER" id="PTHR33507">
    <property type="entry name" value="INNER MEMBRANE PROTEIN YBBJ"/>
    <property type="match status" value="1"/>
</dbReference>
<sequence>MNEFWDWIARHGWVAWLIASAVLACAEMLTLDFTLLMLASGALAGAVTAAILPGAWIVQVLVAVAVAGIMLAVLRPTLLKRVRDAPGYRSSLDSLVGSEGTATHQITSGSGEVKVHGELWEARAMAPGTTIEAGESIEVFQIDGTTLIVYPSSQGLGWSGGAGL</sequence>
<feature type="transmembrane region" description="Helical" evidence="5">
    <location>
        <begin position="54"/>
        <end position="74"/>
    </location>
</feature>
<dbReference type="Proteomes" id="UP000251995">
    <property type="component" value="Chromosome"/>
</dbReference>
<dbReference type="InterPro" id="IPR012340">
    <property type="entry name" value="NA-bd_OB-fold"/>
</dbReference>
<organism evidence="7 8">
    <name type="scientific">Acidipropionibacterium virtanenii</name>
    <dbReference type="NCBI Taxonomy" id="2057246"/>
    <lineage>
        <taxon>Bacteria</taxon>
        <taxon>Bacillati</taxon>
        <taxon>Actinomycetota</taxon>
        <taxon>Actinomycetes</taxon>
        <taxon>Propionibacteriales</taxon>
        <taxon>Propionibacteriaceae</taxon>
        <taxon>Acidipropionibacterium</taxon>
    </lineage>
</organism>
<dbReference type="Gene3D" id="2.40.50.140">
    <property type="entry name" value="Nucleic acid-binding proteins"/>
    <property type="match status" value="1"/>
</dbReference>
<evidence type="ECO:0000256" key="2">
    <source>
        <dbReference type="ARBA" id="ARBA00022692"/>
    </source>
</evidence>
<accession>A0A344UT39</accession>
<evidence type="ECO:0000256" key="5">
    <source>
        <dbReference type="SAM" id="Phobius"/>
    </source>
</evidence>
<feature type="domain" description="NfeD-like C-terminal" evidence="6">
    <location>
        <begin position="93"/>
        <end position="151"/>
    </location>
</feature>
<protein>
    <recommendedName>
        <fullName evidence="6">NfeD-like C-terminal domain-containing protein</fullName>
    </recommendedName>
</protein>
<evidence type="ECO:0000256" key="1">
    <source>
        <dbReference type="ARBA" id="ARBA00004141"/>
    </source>
</evidence>
<keyword evidence="2 5" id="KW-0812">Transmembrane</keyword>
<reference evidence="7 8" key="1">
    <citation type="submission" date="2017-12" db="EMBL/GenBank/DDBJ databases">
        <title>The whole genome sequence of the Acidipropionibacterium virtanenii sp. nov. type strain JS278.</title>
        <authorList>
            <person name="Laine P."/>
            <person name="Deptula P."/>
            <person name="Varmanen P."/>
            <person name="Auvinen P."/>
        </authorList>
    </citation>
    <scope>NUCLEOTIDE SEQUENCE [LARGE SCALE GENOMIC DNA]</scope>
    <source>
        <strain evidence="7 8">JS278</strain>
    </source>
</reference>
<keyword evidence="3 5" id="KW-1133">Transmembrane helix</keyword>
<evidence type="ECO:0000259" key="6">
    <source>
        <dbReference type="Pfam" id="PF01957"/>
    </source>
</evidence>
<dbReference type="SUPFAM" id="SSF141322">
    <property type="entry name" value="NfeD domain-like"/>
    <property type="match status" value="1"/>
</dbReference>
<proteinExistence type="predicted"/>
<dbReference type="PANTHER" id="PTHR33507:SF3">
    <property type="entry name" value="INNER MEMBRANE PROTEIN YBBJ"/>
    <property type="match status" value="1"/>
</dbReference>
<evidence type="ECO:0000256" key="4">
    <source>
        <dbReference type="ARBA" id="ARBA00023136"/>
    </source>
</evidence>
<comment type="subcellular location">
    <subcellularLocation>
        <location evidence="1">Membrane</location>
        <topology evidence="1">Multi-pass membrane protein</topology>
    </subcellularLocation>
</comment>
<dbReference type="Pfam" id="PF01957">
    <property type="entry name" value="NfeD"/>
    <property type="match status" value="1"/>
</dbReference>
<dbReference type="AlphaFoldDB" id="A0A344UT39"/>
<dbReference type="InterPro" id="IPR052165">
    <property type="entry name" value="Membrane_assoc_protease"/>
</dbReference>
<keyword evidence="4 5" id="KW-0472">Membrane</keyword>
<gene>
    <name evidence="7" type="ORF">JS278_01261</name>
</gene>
<name>A0A344UT39_9ACTN</name>
<dbReference type="RefSeq" id="WP_114044439.1">
    <property type="nucleotide sequence ID" value="NZ_CP025198.1"/>
</dbReference>
<dbReference type="KEGG" id="acij:JS278_01261"/>
<keyword evidence="8" id="KW-1185">Reference proteome</keyword>